<feature type="compositionally biased region" description="Basic and acidic residues" evidence="1">
    <location>
        <begin position="182"/>
        <end position="195"/>
    </location>
</feature>
<feature type="compositionally biased region" description="Basic and acidic residues" evidence="1">
    <location>
        <begin position="147"/>
        <end position="167"/>
    </location>
</feature>
<feature type="compositionally biased region" description="Low complexity" evidence="1">
    <location>
        <begin position="215"/>
        <end position="226"/>
    </location>
</feature>
<dbReference type="RefSeq" id="WP_306989465.1">
    <property type="nucleotide sequence ID" value="NZ_JAUSUT010000001.1"/>
</dbReference>
<feature type="region of interest" description="Disordered" evidence="1">
    <location>
        <begin position="264"/>
        <end position="295"/>
    </location>
</feature>
<feature type="compositionally biased region" description="Basic and acidic residues" evidence="1">
    <location>
        <begin position="44"/>
        <end position="61"/>
    </location>
</feature>
<protein>
    <submittedName>
        <fullName evidence="2">Uncharacterized protein</fullName>
    </submittedName>
</protein>
<name>A0ABU0EPM3_9PSEU</name>
<feature type="compositionally biased region" description="Pro residues" evidence="1">
    <location>
        <begin position="284"/>
        <end position="295"/>
    </location>
</feature>
<sequence>MLDEPGGGGEGEHGGDQGEPGQARRVQDVPGEHRGEPVAGPGGDGERGAAGDLLGERRDGDQDRDENGDDPTRLGDGVGRDGGGGLRAGGERHEHRDGERDGHGGRLRDPVPWSIEDSEHRQGQDDERRDHRDRSEREGEALQSGARGEHTEAEHPRPVAHERDRPGRAPGDAAVLQPRPGRRGDRGNRRTEHPHGDHRRTSLTAREDARRWLRSSSSGWTSGGSSHTALGAGRPPSHPVEVRWFLIEEPPLLVVVDQRAPSVPCLSRSPARTPPPTRRTWLPTPAPPPTSRTSY</sequence>
<reference evidence="2 3" key="1">
    <citation type="submission" date="2023-07" db="EMBL/GenBank/DDBJ databases">
        <title>Sequencing the genomes of 1000 actinobacteria strains.</title>
        <authorList>
            <person name="Klenk H.-P."/>
        </authorList>
    </citation>
    <scope>NUCLEOTIDE SEQUENCE [LARGE SCALE GENOMIC DNA]</scope>
    <source>
        <strain evidence="2 3">DSM 45805</strain>
    </source>
</reference>
<feature type="region of interest" description="Disordered" evidence="1">
    <location>
        <begin position="1"/>
        <end position="238"/>
    </location>
</feature>
<comment type="caution">
    <text evidence="2">The sequence shown here is derived from an EMBL/GenBank/DDBJ whole genome shotgun (WGS) entry which is preliminary data.</text>
</comment>
<evidence type="ECO:0000256" key="1">
    <source>
        <dbReference type="SAM" id="MobiDB-lite"/>
    </source>
</evidence>
<feature type="compositionally biased region" description="Basic and acidic residues" evidence="1">
    <location>
        <begin position="25"/>
        <end position="36"/>
    </location>
</feature>
<feature type="compositionally biased region" description="Basic and acidic residues" evidence="1">
    <location>
        <begin position="89"/>
        <end position="109"/>
    </location>
</feature>
<feature type="compositionally biased region" description="Basic and acidic residues" evidence="1">
    <location>
        <begin position="117"/>
        <end position="140"/>
    </location>
</feature>
<organism evidence="2 3">
    <name type="scientific">Amycolatopsis thermophila</name>
    <dbReference type="NCBI Taxonomy" id="206084"/>
    <lineage>
        <taxon>Bacteria</taxon>
        <taxon>Bacillati</taxon>
        <taxon>Actinomycetota</taxon>
        <taxon>Actinomycetes</taxon>
        <taxon>Pseudonocardiales</taxon>
        <taxon>Pseudonocardiaceae</taxon>
        <taxon>Amycolatopsis</taxon>
    </lineage>
</organism>
<evidence type="ECO:0000313" key="2">
    <source>
        <dbReference type="EMBL" id="MDQ0377251.1"/>
    </source>
</evidence>
<accession>A0ABU0EPM3</accession>
<evidence type="ECO:0000313" key="3">
    <source>
        <dbReference type="Proteomes" id="UP001229651"/>
    </source>
</evidence>
<keyword evidence="3" id="KW-1185">Reference proteome</keyword>
<gene>
    <name evidence="2" type="ORF">FB470_001245</name>
</gene>
<proteinExistence type="predicted"/>
<feature type="compositionally biased region" description="Gly residues" evidence="1">
    <location>
        <begin position="76"/>
        <end position="88"/>
    </location>
</feature>
<dbReference type="EMBL" id="JAUSUT010000001">
    <property type="protein sequence ID" value="MDQ0377251.1"/>
    <property type="molecule type" value="Genomic_DNA"/>
</dbReference>
<dbReference type="Proteomes" id="UP001229651">
    <property type="component" value="Unassembled WGS sequence"/>
</dbReference>